<dbReference type="PANTHER" id="PTHR30632:SF11">
    <property type="entry name" value="BLR4797 PROTEIN"/>
    <property type="match status" value="1"/>
</dbReference>
<evidence type="ECO:0000313" key="1">
    <source>
        <dbReference type="EMBL" id="CAG9185700.1"/>
    </source>
</evidence>
<protein>
    <submittedName>
        <fullName evidence="1">Aconitate isomerase</fullName>
        <ecNumber evidence="1">5.3.3.7</ecNumber>
    </submittedName>
</protein>
<proteinExistence type="predicted"/>
<dbReference type="PANTHER" id="PTHR30632">
    <property type="entry name" value="MOLYBDATE-BINDING PERIPLASMIC PROTEIN"/>
    <property type="match status" value="1"/>
</dbReference>
<name>A0ABM8XZ14_9BURK</name>
<organism evidence="1 2">
    <name type="scientific">Cupriavidus pampae</name>
    <dbReference type="NCBI Taxonomy" id="659251"/>
    <lineage>
        <taxon>Bacteria</taxon>
        <taxon>Pseudomonadati</taxon>
        <taxon>Pseudomonadota</taxon>
        <taxon>Betaproteobacteria</taxon>
        <taxon>Burkholderiales</taxon>
        <taxon>Burkholderiaceae</taxon>
        <taxon>Cupriavidus</taxon>
    </lineage>
</organism>
<dbReference type="SUPFAM" id="SSF53850">
    <property type="entry name" value="Periplasmic binding protein-like II"/>
    <property type="match status" value="1"/>
</dbReference>
<dbReference type="InterPro" id="IPR050682">
    <property type="entry name" value="ModA/WtpA"/>
</dbReference>
<dbReference type="Pfam" id="PF13531">
    <property type="entry name" value="SBP_bac_11"/>
    <property type="match status" value="1"/>
</dbReference>
<comment type="caution">
    <text evidence="1">The sequence shown here is derived from an EMBL/GenBank/DDBJ whole genome shotgun (WGS) entry which is preliminary data.</text>
</comment>
<accession>A0ABM8XZ14</accession>
<dbReference type="GO" id="GO:0047614">
    <property type="term" value="F:aconitate delta-isomerase activity"/>
    <property type="evidence" value="ECO:0007669"/>
    <property type="project" value="UniProtKB-EC"/>
</dbReference>
<dbReference type="RefSeq" id="WP_223995060.1">
    <property type="nucleotide sequence ID" value="NZ_CAJZAG010000015.1"/>
</dbReference>
<gene>
    <name evidence="1" type="primary">ais_3</name>
    <name evidence="1" type="ORF">LMG32289_06064</name>
</gene>
<dbReference type="EMBL" id="CAJZAG010000015">
    <property type="protein sequence ID" value="CAG9185700.1"/>
    <property type="molecule type" value="Genomic_DNA"/>
</dbReference>
<evidence type="ECO:0000313" key="2">
    <source>
        <dbReference type="Proteomes" id="UP000706525"/>
    </source>
</evidence>
<keyword evidence="1" id="KW-0413">Isomerase</keyword>
<sequence length="280" mass="29294">MKRILTSLPNHPRIAGIAGTTITALALLLPTLGHASELLAVTSGGFAEASKQLTSHYNKENPSAPVTLTFGPSMGKTDNAIPARLARQEPIDVVIMVDSALDQLMDSGKLEPGSKVILANSKIACAVPAGKPHPDLHTAASVRQAFLDAPSIAWSDSASGEYIQGELLARLGIETEVKKKGKQIPATPVGEILAKGEAAFGCQQHSELQPVHGIDIVAELPDELQRITPYAAAIVKGSTHRPAARAFIQYLAAPPNGKIIKATGLTPSAINDAALVTDSY</sequence>
<dbReference type="Gene3D" id="3.40.190.10">
    <property type="entry name" value="Periplasmic binding protein-like II"/>
    <property type="match status" value="2"/>
</dbReference>
<keyword evidence="2" id="KW-1185">Reference proteome</keyword>
<dbReference type="Proteomes" id="UP000706525">
    <property type="component" value="Unassembled WGS sequence"/>
</dbReference>
<reference evidence="1 2" key="1">
    <citation type="submission" date="2021-08" db="EMBL/GenBank/DDBJ databases">
        <authorList>
            <person name="Peeters C."/>
        </authorList>
    </citation>
    <scope>NUCLEOTIDE SEQUENCE [LARGE SCALE GENOMIC DNA]</scope>
    <source>
        <strain evidence="1 2">LMG 32289</strain>
    </source>
</reference>
<dbReference type="EC" id="5.3.3.7" evidence="1"/>